<dbReference type="EMBL" id="UARK01000009">
    <property type="protein sequence ID" value="SPW28427.1"/>
    <property type="molecule type" value="Genomic_DNA"/>
</dbReference>
<dbReference type="AlphaFoldDB" id="A0A3S5F5A1"/>
<proteinExistence type="predicted"/>
<name>A0A3S5F5A1_9CORY</name>
<feature type="transmembrane region" description="Helical" evidence="1">
    <location>
        <begin position="115"/>
        <end position="132"/>
    </location>
</feature>
<evidence type="ECO:0000313" key="3">
    <source>
        <dbReference type="Proteomes" id="UP000249886"/>
    </source>
</evidence>
<protein>
    <recommendedName>
        <fullName evidence="4">DUF1707 domain-containing protein</fullName>
    </recommendedName>
</protein>
<evidence type="ECO:0000256" key="1">
    <source>
        <dbReference type="SAM" id="Phobius"/>
    </source>
</evidence>
<dbReference type="GeneID" id="84573745"/>
<gene>
    <name evidence="2" type="ORF">NCTC10254_01370</name>
</gene>
<keyword evidence="1" id="KW-1133">Transmembrane helix</keyword>
<evidence type="ECO:0000313" key="2">
    <source>
        <dbReference type="EMBL" id="SPW28427.1"/>
    </source>
</evidence>
<comment type="caution">
    <text evidence="2">The sequence shown here is derived from an EMBL/GenBank/DDBJ whole genome shotgun (WGS) entry which is preliminary data.</text>
</comment>
<keyword evidence="1" id="KW-0812">Transmembrane</keyword>
<reference evidence="2 3" key="1">
    <citation type="submission" date="2018-06" db="EMBL/GenBank/DDBJ databases">
        <authorList>
            <consortium name="Pathogen Informatics"/>
            <person name="Doyle S."/>
        </authorList>
    </citation>
    <scope>NUCLEOTIDE SEQUENCE [LARGE SCALE GENOMIC DNA]</scope>
    <source>
        <strain evidence="2 3">NCTC10254</strain>
    </source>
</reference>
<sequence>MTEDERLAQEYLTKLQESVGRGEISLAEYDRLADLALSNIPATSQVAHAELARRSAGTSMVPGDLTGGATSTDGKKSALDLAIKSLFVLWFIAVAMNLAIWLGVCLTVGKIYYFWPMWVILPGIIFPAIRWLREYL</sequence>
<feature type="transmembrane region" description="Helical" evidence="1">
    <location>
        <begin position="86"/>
        <end position="109"/>
    </location>
</feature>
<organism evidence="2 3">
    <name type="scientific">Corynebacterium matruchotii</name>
    <dbReference type="NCBI Taxonomy" id="43768"/>
    <lineage>
        <taxon>Bacteria</taxon>
        <taxon>Bacillati</taxon>
        <taxon>Actinomycetota</taxon>
        <taxon>Actinomycetes</taxon>
        <taxon>Mycobacteriales</taxon>
        <taxon>Corynebacteriaceae</taxon>
        <taxon>Corynebacterium</taxon>
    </lineage>
</organism>
<accession>A0A3S5F5A1</accession>
<evidence type="ECO:0008006" key="4">
    <source>
        <dbReference type="Google" id="ProtNLM"/>
    </source>
</evidence>
<keyword evidence="1" id="KW-0472">Membrane</keyword>
<dbReference type="RefSeq" id="WP_005525034.1">
    <property type="nucleotide sequence ID" value="NZ_CP050134.2"/>
</dbReference>
<dbReference type="Proteomes" id="UP000249886">
    <property type="component" value="Unassembled WGS sequence"/>
</dbReference>